<comment type="caution">
    <text evidence="3">The sequence shown here is derived from an EMBL/GenBank/DDBJ whole genome shotgun (WGS) entry which is preliminary data.</text>
</comment>
<dbReference type="EMBL" id="JBBNAF010000005">
    <property type="protein sequence ID" value="KAK9142660.1"/>
    <property type="molecule type" value="Genomic_DNA"/>
</dbReference>
<feature type="compositionally biased region" description="Acidic residues" evidence="1">
    <location>
        <begin position="23"/>
        <end position="36"/>
    </location>
</feature>
<evidence type="ECO:0000313" key="3">
    <source>
        <dbReference type="EMBL" id="KAK9142660.1"/>
    </source>
</evidence>
<feature type="region of interest" description="Disordered" evidence="1">
    <location>
        <begin position="1"/>
        <end position="57"/>
    </location>
</feature>
<evidence type="ECO:0000256" key="2">
    <source>
        <dbReference type="SAM" id="Phobius"/>
    </source>
</evidence>
<keyword evidence="2" id="KW-0812">Transmembrane</keyword>
<keyword evidence="2" id="KW-1133">Transmembrane helix</keyword>
<accession>A0AAP0PIN6</accession>
<sequence length="149" mass="16733">MGKDARATEDAFEDINDFHDSNSESETEATPPEEVDTTPTSSRTRIAMADGSGNQAKKKRMVNNDVYIGDQMVATTQIMVNKISKWLVPFVLNMTCVTFFINAMAEVHELTNVDKSIYGSKIMGRVELMAAFMTLQPKFKLAWLHAMFK</sequence>
<name>A0AAP0PIN6_9MAGN</name>
<dbReference type="Proteomes" id="UP001420932">
    <property type="component" value="Unassembled WGS sequence"/>
</dbReference>
<dbReference type="AlphaFoldDB" id="A0AAP0PIN6"/>
<reference evidence="3 4" key="1">
    <citation type="submission" date="2024-01" db="EMBL/GenBank/DDBJ databases">
        <title>Genome assemblies of Stephania.</title>
        <authorList>
            <person name="Yang L."/>
        </authorList>
    </citation>
    <scope>NUCLEOTIDE SEQUENCE [LARGE SCALE GENOMIC DNA]</scope>
    <source>
        <strain evidence="3">YNDBR</strain>
        <tissue evidence="3">Leaf</tissue>
    </source>
</reference>
<evidence type="ECO:0000313" key="4">
    <source>
        <dbReference type="Proteomes" id="UP001420932"/>
    </source>
</evidence>
<proteinExistence type="predicted"/>
<organism evidence="3 4">
    <name type="scientific">Stephania yunnanensis</name>
    <dbReference type="NCBI Taxonomy" id="152371"/>
    <lineage>
        <taxon>Eukaryota</taxon>
        <taxon>Viridiplantae</taxon>
        <taxon>Streptophyta</taxon>
        <taxon>Embryophyta</taxon>
        <taxon>Tracheophyta</taxon>
        <taxon>Spermatophyta</taxon>
        <taxon>Magnoliopsida</taxon>
        <taxon>Ranunculales</taxon>
        <taxon>Menispermaceae</taxon>
        <taxon>Menispermoideae</taxon>
        <taxon>Cissampelideae</taxon>
        <taxon>Stephania</taxon>
    </lineage>
</organism>
<keyword evidence="4" id="KW-1185">Reference proteome</keyword>
<gene>
    <name evidence="3" type="ORF">Syun_012060</name>
</gene>
<evidence type="ECO:0000256" key="1">
    <source>
        <dbReference type="SAM" id="MobiDB-lite"/>
    </source>
</evidence>
<evidence type="ECO:0008006" key="5">
    <source>
        <dbReference type="Google" id="ProtNLM"/>
    </source>
</evidence>
<feature type="transmembrane region" description="Helical" evidence="2">
    <location>
        <begin position="86"/>
        <end position="105"/>
    </location>
</feature>
<protein>
    <recommendedName>
        <fullName evidence="5">PiggyBac transposable element-derived protein domain-containing protein</fullName>
    </recommendedName>
</protein>
<keyword evidence="2" id="KW-0472">Membrane</keyword>